<comment type="catalytic activity">
    <reaction evidence="8 9">
        <text>a ubiquinone + NADH + 5 H(+)(in) = a ubiquinol + NAD(+) + 4 H(+)(out)</text>
        <dbReference type="Rhea" id="RHEA:29091"/>
        <dbReference type="Rhea" id="RHEA-COMP:9565"/>
        <dbReference type="Rhea" id="RHEA-COMP:9566"/>
        <dbReference type="ChEBI" id="CHEBI:15378"/>
        <dbReference type="ChEBI" id="CHEBI:16389"/>
        <dbReference type="ChEBI" id="CHEBI:17976"/>
        <dbReference type="ChEBI" id="CHEBI:57540"/>
        <dbReference type="ChEBI" id="CHEBI:57945"/>
        <dbReference type="EC" id="7.1.1.2"/>
    </reaction>
</comment>
<dbReference type="EMBL" id="KX035175">
    <property type="protein sequence ID" value="AOY39519.1"/>
    <property type="molecule type" value="Genomic_DNA"/>
</dbReference>
<keyword evidence="9" id="KW-0679">Respiratory chain</keyword>
<evidence type="ECO:0000256" key="8">
    <source>
        <dbReference type="ARBA" id="ARBA00049551"/>
    </source>
</evidence>
<evidence type="ECO:0000313" key="10">
    <source>
        <dbReference type="EMBL" id="AOY39519.1"/>
    </source>
</evidence>
<keyword evidence="9" id="KW-1278">Translocase</keyword>
<reference evidence="10" key="1">
    <citation type="submission" date="2016-04" db="EMBL/GenBank/DDBJ databases">
        <title>Mitochondria of Scolytid beetles.</title>
        <authorList>
            <person name="Miller K."/>
            <person name="Linard B."/>
            <person name="Vogler A.P."/>
        </authorList>
    </citation>
    <scope>NUCLEOTIDE SEQUENCE</scope>
</reference>
<protein>
    <recommendedName>
        <fullName evidence="3 9">NADH-ubiquinone oxidoreductase chain 3</fullName>
        <ecNumber evidence="9">7.1.1.2</ecNumber>
    </recommendedName>
</protein>
<comment type="similarity">
    <text evidence="2 9">Belongs to the complex I subunit 3 family.</text>
</comment>
<proteinExistence type="inferred from homology"/>
<keyword evidence="9" id="KW-0830">Ubiquinone</keyword>
<name>A0A343A4P1_9CUCU</name>
<keyword evidence="6 9" id="KW-1133">Transmembrane helix</keyword>
<feature type="transmembrane region" description="Helical" evidence="9">
    <location>
        <begin position="54"/>
        <end position="79"/>
    </location>
</feature>
<evidence type="ECO:0000256" key="4">
    <source>
        <dbReference type="ARBA" id="ARBA00022448"/>
    </source>
</evidence>
<evidence type="ECO:0000256" key="1">
    <source>
        <dbReference type="ARBA" id="ARBA00004370"/>
    </source>
</evidence>
<comment type="subcellular location">
    <subcellularLocation>
        <location evidence="1">Membrane</location>
    </subcellularLocation>
    <subcellularLocation>
        <location evidence="9">Mitochondrion membrane</location>
        <topology evidence="9">Multi-pass membrane protein</topology>
    </subcellularLocation>
</comment>
<dbReference type="InterPro" id="IPR038430">
    <property type="entry name" value="NDAH_ubi_oxred_su3_sf"/>
</dbReference>
<dbReference type="GO" id="GO:0031966">
    <property type="term" value="C:mitochondrial membrane"/>
    <property type="evidence" value="ECO:0007669"/>
    <property type="project" value="UniProtKB-SubCell"/>
</dbReference>
<dbReference type="GO" id="GO:0030964">
    <property type="term" value="C:NADH dehydrogenase complex"/>
    <property type="evidence" value="ECO:0007669"/>
    <property type="project" value="TreeGrafter"/>
</dbReference>
<organism evidence="10">
    <name type="scientific">Hypothenemus sp. BMNH 1040003</name>
    <dbReference type="NCBI Taxonomy" id="1903776"/>
    <lineage>
        <taxon>Eukaryota</taxon>
        <taxon>Metazoa</taxon>
        <taxon>Ecdysozoa</taxon>
        <taxon>Arthropoda</taxon>
        <taxon>Hexapoda</taxon>
        <taxon>Insecta</taxon>
        <taxon>Pterygota</taxon>
        <taxon>Neoptera</taxon>
        <taxon>Endopterygota</taxon>
        <taxon>Coleoptera</taxon>
        <taxon>Polyphaga</taxon>
        <taxon>Cucujiformia</taxon>
        <taxon>Curculionidae</taxon>
        <taxon>Scolytinae</taxon>
        <taxon>Hypothenemus</taxon>
    </lineage>
</organism>
<evidence type="ECO:0000256" key="3">
    <source>
        <dbReference type="ARBA" id="ARBA00021007"/>
    </source>
</evidence>
<accession>A0A343A4P1</accession>
<keyword evidence="4 9" id="KW-0813">Transport</keyword>
<evidence type="ECO:0000256" key="6">
    <source>
        <dbReference type="ARBA" id="ARBA00022989"/>
    </source>
</evidence>
<dbReference type="InterPro" id="IPR000440">
    <property type="entry name" value="NADH_UbQ/plastoQ_OxRdtase_su3"/>
</dbReference>
<dbReference type="GO" id="GO:0008137">
    <property type="term" value="F:NADH dehydrogenase (ubiquinone) activity"/>
    <property type="evidence" value="ECO:0007669"/>
    <property type="project" value="UniProtKB-UniRule"/>
</dbReference>
<evidence type="ECO:0000256" key="9">
    <source>
        <dbReference type="RuleBase" id="RU003640"/>
    </source>
</evidence>
<dbReference type="PANTHER" id="PTHR11058">
    <property type="entry name" value="NADH-UBIQUINONE OXIDOREDUCTASE CHAIN 3"/>
    <property type="match status" value="1"/>
</dbReference>
<keyword evidence="5 9" id="KW-0812">Transmembrane</keyword>
<comment type="function">
    <text evidence="9">Core subunit of the mitochondrial membrane respiratory chain NADH dehydrogenase (Complex I) which catalyzes electron transfer from NADH through the respiratory chain, using ubiquinone as an electron acceptor. Essential for the catalytic activity of complex I.</text>
</comment>
<keyword evidence="9 10" id="KW-0496">Mitochondrion</keyword>
<dbReference type="AlphaFoldDB" id="A0A343A4P1"/>
<dbReference type="PANTHER" id="PTHR11058:SF9">
    <property type="entry name" value="NADH-UBIQUINONE OXIDOREDUCTASE CHAIN 3"/>
    <property type="match status" value="1"/>
</dbReference>
<evidence type="ECO:0000256" key="5">
    <source>
        <dbReference type="ARBA" id="ARBA00022692"/>
    </source>
</evidence>
<sequence length="116" mass="12903">MMLAILGMIASAIVTIMITLLNIVSKKAISDREKASPFECGFDPKNNARMPFSVHFFLVAIIFIIFDIELTLLLPLILITKTTSPLVLSTCSIAFIMIILYGLVHEMKQGSLDWTL</sequence>
<keyword evidence="7 9" id="KW-0472">Membrane</keyword>
<gene>
    <name evidence="10" type="primary">nad3</name>
</gene>
<evidence type="ECO:0000256" key="7">
    <source>
        <dbReference type="ARBA" id="ARBA00023136"/>
    </source>
</evidence>
<dbReference type="EC" id="7.1.1.2" evidence="9"/>
<dbReference type="Pfam" id="PF00507">
    <property type="entry name" value="Oxidored_q4"/>
    <property type="match status" value="1"/>
</dbReference>
<geneLocation type="mitochondrion" evidence="10"/>
<keyword evidence="9" id="KW-0520">NAD</keyword>
<dbReference type="Gene3D" id="1.20.58.1610">
    <property type="entry name" value="NADH:ubiquinone/plastoquinone oxidoreductase, chain 3"/>
    <property type="match status" value="1"/>
</dbReference>
<evidence type="ECO:0000256" key="2">
    <source>
        <dbReference type="ARBA" id="ARBA00008472"/>
    </source>
</evidence>
<feature type="transmembrane region" description="Helical" evidence="9">
    <location>
        <begin position="85"/>
        <end position="104"/>
    </location>
</feature>
<keyword evidence="9" id="KW-0249">Electron transport</keyword>
<feature type="transmembrane region" description="Helical" evidence="9">
    <location>
        <begin position="6"/>
        <end position="24"/>
    </location>
</feature>